<dbReference type="GeneID" id="19120609"/>
<dbReference type="HOGENOM" id="CLU_2209553_0_0_1"/>
<dbReference type="EMBL" id="KI963951">
    <property type="protein sequence ID" value="EUC47532.1"/>
    <property type="molecule type" value="Genomic_DNA"/>
</dbReference>
<accession>W6Z716</accession>
<evidence type="ECO:0000256" key="1">
    <source>
        <dbReference type="SAM" id="MobiDB-lite"/>
    </source>
</evidence>
<name>W6Z716_COCMI</name>
<feature type="region of interest" description="Disordered" evidence="1">
    <location>
        <begin position="57"/>
        <end position="85"/>
    </location>
</feature>
<dbReference type="Proteomes" id="UP000054032">
    <property type="component" value="Unassembled WGS sequence"/>
</dbReference>
<feature type="compositionally biased region" description="Gly residues" evidence="1">
    <location>
        <begin position="25"/>
        <end position="42"/>
    </location>
</feature>
<reference evidence="2 3" key="1">
    <citation type="journal article" date="2013" name="PLoS Genet.">
        <title>Comparative genome structure, secondary metabolite, and effector coding capacity across Cochliobolus pathogens.</title>
        <authorList>
            <person name="Condon B.J."/>
            <person name="Leng Y."/>
            <person name="Wu D."/>
            <person name="Bushley K.E."/>
            <person name="Ohm R.A."/>
            <person name="Otillar R."/>
            <person name="Martin J."/>
            <person name="Schackwitz W."/>
            <person name="Grimwood J."/>
            <person name="MohdZainudin N."/>
            <person name="Xue C."/>
            <person name="Wang R."/>
            <person name="Manning V.A."/>
            <person name="Dhillon B."/>
            <person name="Tu Z.J."/>
            <person name="Steffenson B.J."/>
            <person name="Salamov A."/>
            <person name="Sun H."/>
            <person name="Lowry S."/>
            <person name="LaButti K."/>
            <person name="Han J."/>
            <person name="Copeland A."/>
            <person name="Lindquist E."/>
            <person name="Barry K."/>
            <person name="Schmutz J."/>
            <person name="Baker S.E."/>
            <person name="Ciuffetti L.M."/>
            <person name="Grigoriev I.V."/>
            <person name="Zhong S."/>
            <person name="Turgeon B.G."/>
        </authorList>
    </citation>
    <scope>NUCLEOTIDE SEQUENCE [LARGE SCALE GENOMIC DNA]</scope>
    <source>
        <strain evidence="2 3">ATCC 44560</strain>
    </source>
</reference>
<dbReference type="AlphaFoldDB" id="W6Z716"/>
<dbReference type="KEGG" id="bor:COCMIDRAFT_24555"/>
<evidence type="ECO:0000313" key="3">
    <source>
        <dbReference type="Proteomes" id="UP000054032"/>
    </source>
</evidence>
<organism evidence="2 3">
    <name type="scientific">Bipolaris oryzae ATCC 44560</name>
    <dbReference type="NCBI Taxonomy" id="930090"/>
    <lineage>
        <taxon>Eukaryota</taxon>
        <taxon>Fungi</taxon>
        <taxon>Dikarya</taxon>
        <taxon>Ascomycota</taxon>
        <taxon>Pezizomycotina</taxon>
        <taxon>Dothideomycetes</taxon>
        <taxon>Pleosporomycetidae</taxon>
        <taxon>Pleosporales</taxon>
        <taxon>Pleosporineae</taxon>
        <taxon>Pleosporaceae</taxon>
        <taxon>Bipolaris</taxon>
    </lineage>
</organism>
<gene>
    <name evidence="2" type="ORF">COCMIDRAFT_24555</name>
</gene>
<protein>
    <submittedName>
        <fullName evidence="2">Uncharacterized protein</fullName>
    </submittedName>
</protein>
<dbReference type="RefSeq" id="XP_007685912.1">
    <property type="nucleotide sequence ID" value="XM_007687722.1"/>
</dbReference>
<feature type="region of interest" description="Disordered" evidence="1">
    <location>
        <begin position="23"/>
        <end position="44"/>
    </location>
</feature>
<sequence length="107" mass="11116">MRELPSRCLHLLCAKNKWALLSTSGRGGGGRGGRGGRGGLSGGTECAATLHSSPFPSFRLPGSRHDSTRLESIDPVPNDSGTCRVRQSQGHGAFGVLGPEIAFNASE</sequence>
<proteinExistence type="predicted"/>
<feature type="compositionally biased region" description="Basic and acidic residues" evidence="1">
    <location>
        <begin position="63"/>
        <end position="72"/>
    </location>
</feature>
<keyword evidence="3" id="KW-1185">Reference proteome</keyword>
<evidence type="ECO:0000313" key="2">
    <source>
        <dbReference type="EMBL" id="EUC47532.1"/>
    </source>
</evidence>